<gene>
    <name evidence="1" type="ORF">ACFO3J_33505</name>
</gene>
<keyword evidence="2" id="KW-1185">Reference proteome</keyword>
<proteinExistence type="predicted"/>
<organism evidence="1 2">
    <name type="scientific">Streptomyces polygonati</name>
    <dbReference type="NCBI Taxonomy" id="1617087"/>
    <lineage>
        <taxon>Bacteria</taxon>
        <taxon>Bacillati</taxon>
        <taxon>Actinomycetota</taxon>
        <taxon>Actinomycetes</taxon>
        <taxon>Kitasatosporales</taxon>
        <taxon>Streptomycetaceae</taxon>
        <taxon>Streptomyces</taxon>
    </lineage>
</organism>
<reference evidence="2" key="1">
    <citation type="journal article" date="2019" name="Int. J. Syst. Evol. Microbiol.">
        <title>The Global Catalogue of Microorganisms (GCM) 10K type strain sequencing project: providing services to taxonomists for standard genome sequencing and annotation.</title>
        <authorList>
            <consortium name="The Broad Institute Genomics Platform"/>
            <consortium name="The Broad Institute Genome Sequencing Center for Infectious Disease"/>
            <person name="Wu L."/>
            <person name="Ma J."/>
        </authorList>
    </citation>
    <scope>NUCLEOTIDE SEQUENCE [LARGE SCALE GENOMIC DNA]</scope>
    <source>
        <strain evidence="2">CGMCC 4.7237</strain>
    </source>
</reference>
<dbReference type="EMBL" id="JBHSBB010000049">
    <property type="protein sequence ID" value="MFC4036325.1"/>
    <property type="molecule type" value="Genomic_DNA"/>
</dbReference>
<dbReference type="RefSeq" id="WP_386437832.1">
    <property type="nucleotide sequence ID" value="NZ_JBHSBB010000049.1"/>
</dbReference>
<name>A0ABV8HZQ0_9ACTN</name>
<evidence type="ECO:0008006" key="3">
    <source>
        <dbReference type="Google" id="ProtNLM"/>
    </source>
</evidence>
<sequence length="42" mass="4662">MESERREQVDNWMCQLGLDAGLSGMEALIDRIRTTPDNAAPA</sequence>
<dbReference type="Proteomes" id="UP001595765">
    <property type="component" value="Unassembled WGS sequence"/>
</dbReference>
<comment type="caution">
    <text evidence="1">The sequence shown here is derived from an EMBL/GenBank/DDBJ whole genome shotgun (WGS) entry which is preliminary data.</text>
</comment>
<evidence type="ECO:0000313" key="2">
    <source>
        <dbReference type="Proteomes" id="UP001595765"/>
    </source>
</evidence>
<accession>A0ABV8HZQ0</accession>
<evidence type="ECO:0000313" key="1">
    <source>
        <dbReference type="EMBL" id="MFC4036325.1"/>
    </source>
</evidence>
<protein>
    <recommendedName>
        <fullName evidence="3">Transposase</fullName>
    </recommendedName>
</protein>